<evidence type="ECO:0000256" key="1">
    <source>
        <dbReference type="SAM" id="MobiDB-lite"/>
    </source>
</evidence>
<feature type="compositionally biased region" description="Basic residues" evidence="1">
    <location>
        <begin position="497"/>
        <end position="507"/>
    </location>
</feature>
<evidence type="ECO:0000313" key="3">
    <source>
        <dbReference type="Proteomes" id="UP001189429"/>
    </source>
</evidence>
<proteinExistence type="predicted"/>
<gene>
    <name evidence="2" type="ORF">PCOR1329_LOCUS63706</name>
</gene>
<reference evidence="2" key="1">
    <citation type="submission" date="2023-10" db="EMBL/GenBank/DDBJ databases">
        <authorList>
            <person name="Chen Y."/>
            <person name="Shah S."/>
            <person name="Dougan E. K."/>
            <person name="Thang M."/>
            <person name="Chan C."/>
        </authorList>
    </citation>
    <scope>NUCLEOTIDE SEQUENCE [LARGE SCALE GENOMIC DNA]</scope>
</reference>
<dbReference type="Proteomes" id="UP001189429">
    <property type="component" value="Unassembled WGS sequence"/>
</dbReference>
<dbReference type="EMBL" id="CAUYUJ010018095">
    <property type="protein sequence ID" value="CAK0880615.1"/>
    <property type="molecule type" value="Genomic_DNA"/>
</dbReference>
<sequence length="704" mass="77009">MAPAAHSSSAGRLRSEGGGVDCLVEEASKPGVNALPELSTARTSCPDCRGPLQPVQQRSPVRCVIVAEPQCVVRHHFAKQCVPCSAAGAVRKYWCGYVETSAPEHQGAFVKSMDISAPANPFFMLNKSFGIDSAWAKRWGYRLYAHRASFSGEAQILRALEPDVPIETLERGLESAWIRYQLWQRAAESAPSTKKVLASSLLEKTLEDLLRENMGWYKPMMAERRLQAWRSSGDRLDICAMDGNAKLYRRTCGAPCAEAVYSDELGMHLSYFARNAEVVLQERKRRRQERRDLRVGRAPAFCLGDWASREPKDKCSCKTHKESISAVRTSARSAGILTAVSETGVIGAFEEVITAETLSQRYCFLAKVAAAVPELKTLVHDDACHVRVFTLCRGADAAEGSMAARLGGFQFILDRPHSLGHVDPTCRNECFPTVAANEATLGSFPTPICESVNAQLSPLAHTMHHMGRWVCSFLVSELVEVHNMFRDVGAARESARAQRRAQKKARRPPPPAALPAEVPEAAPAVEAAVGDGAGGDSAAHVVRRRKLRQFWADAAAAGDKFFECQAYQERSPRNQLGFACAGARIVFGSTLVAGVAVCAATAQRDVNADDTKRLLKQVPEHLRGALAEFLAPSSSFDVVHMDVIFDLRPLGLTWETLHEALGARPLKQNCGWPRLQGENVSNRLDELCQRPGVIVRRPPPPALG</sequence>
<accession>A0ABN9W3G2</accession>
<evidence type="ECO:0000313" key="2">
    <source>
        <dbReference type="EMBL" id="CAK0880615.1"/>
    </source>
</evidence>
<feature type="region of interest" description="Disordered" evidence="1">
    <location>
        <begin position="495"/>
        <end position="519"/>
    </location>
</feature>
<comment type="caution">
    <text evidence="2">The sequence shown here is derived from an EMBL/GenBank/DDBJ whole genome shotgun (WGS) entry which is preliminary data.</text>
</comment>
<organism evidence="2 3">
    <name type="scientific">Prorocentrum cordatum</name>
    <dbReference type="NCBI Taxonomy" id="2364126"/>
    <lineage>
        <taxon>Eukaryota</taxon>
        <taxon>Sar</taxon>
        <taxon>Alveolata</taxon>
        <taxon>Dinophyceae</taxon>
        <taxon>Prorocentrales</taxon>
        <taxon>Prorocentraceae</taxon>
        <taxon>Prorocentrum</taxon>
    </lineage>
</organism>
<name>A0ABN9W3G2_9DINO</name>
<keyword evidence="3" id="KW-1185">Reference proteome</keyword>
<protein>
    <submittedName>
        <fullName evidence="2">Uncharacterized protein</fullName>
    </submittedName>
</protein>